<evidence type="ECO:0000313" key="15">
    <source>
        <dbReference type="WBParaSite" id="jg5379"/>
    </source>
</evidence>
<evidence type="ECO:0000256" key="4">
    <source>
        <dbReference type="ARBA" id="ARBA00022475"/>
    </source>
</evidence>
<dbReference type="AlphaFoldDB" id="A0A915EEZ1"/>
<evidence type="ECO:0000256" key="5">
    <source>
        <dbReference type="ARBA" id="ARBA00022692"/>
    </source>
</evidence>
<dbReference type="Pfam" id="PF00876">
    <property type="entry name" value="Innexin"/>
    <property type="match status" value="1"/>
</dbReference>
<evidence type="ECO:0000256" key="3">
    <source>
        <dbReference type="ARBA" id="ARBA00022448"/>
    </source>
</evidence>
<evidence type="ECO:0000256" key="2">
    <source>
        <dbReference type="ARBA" id="ARBA00004651"/>
    </source>
</evidence>
<accession>A0A915EEZ1</accession>
<evidence type="ECO:0000256" key="6">
    <source>
        <dbReference type="ARBA" id="ARBA00022868"/>
    </source>
</evidence>
<feature type="compositionally biased region" description="Acidic residues" evidence="12">
    <location>
        <begin position="117"/>
        <end position="130"/>
    </location>
</feature>
<keyword evidence="14" id="KW-1185">Reference proteome</keyword>
<evidence type="ECO:0000256" key="9">
    <source>
        <dbReference type="ARBA" id="ARBA00023065"/>
    </source>
</evidence>
<dbReference type="GO" id="GO:0005921">
    <property type="term" value="C:gap junction"/>
    <property type="evidence" value="ECO:0007669"/>
    <property type="project" value="UniProtKB-SubCell"/>
</dbReference>
<keyword evidence="5 13" id="KW-0812">Transmembrane</keyword>
<keyword evidence="7" id="KW-0965">Cell junction</keyword>
<name>A0A915EEZ1_9BILA</name>
<proteinExistence type="predicted"/>
<dbReference type="WBParaSite" id="jg5379">
    <property type="protein sequence ID" value="jg5379"/>
    <property type="gene ID" value="jg5379"/>
</dbReference>
<reference evidence="15" key="1">
    <citation type="submission" date="2022-11" db="UniProtKB">
        <authorList>
            <consortium name="WormBaseParasite"/>
        </authorList>
    </citation>
    <scope>IDENTIFICATION</scope>
</reference>
<evidence type="ECO:0000256" key="11">
    <source>
        <dbReference type="ARBA" id="ARBA00023303"/>
    </source>
</evidence>
<keyword evidence="4" id="KW-1003">Cell membrane</keyword>
<evidence type="ECO:0000313" key="14">
    <source>
        <dbReference type="Proteomes" id="UP000887574"/>
    </source>
</evidence>
<dbReference type="GO" id="GO:0005886">
    <property type="term" value="C:plasma membrane"/>
    <property type="evidence" value="ECO:0007669"/>
    <property type="project" value="UniProtKB-SubCell"/>
</dbReference>
<keyword evidence="10 13" id="KW-0472">Membrane</keyword>
<keyword evidence="3" id="KW-0813">Transport</keyword>
<keyword evidence="11" id="KW-0407">Ion channel</keyword>
<evidence type="ECO:0000256" key="13">
    <source>
        <dbReference type="SAM" id="Phobius"/>
    </source>
</evidence>
<evidence type="ECO:0000256" key="8">
    <source>
        <dbReference type="ARBA" id="ARBA00022989"/>
    </source>
</evidence>
<evidence type="ECO:0000256" key="1">
    <source>
        <dbReference type="ARBA" id="ARBA00004610"/>
    </source>
</evidence>
<evidence type="ECO:0000256" key="10">
    <source>
        <dbReference type="ARBA" id="ARBA00023136"/>
    </source>
</evidence>
<evidence type="ECO:0000256" key="7">
    <source>
        <dbReference type="ARBA" id="ARBA00022949"/>
    </source>
</evidence>
<sequence length="195" mass="22397">MAGHRSISSCYNVRPASSSGWWWSYPEVYCPMRPGCNMVNEKIFVLLWWWLIILNALTVASLVHWLVKLSLRSSRLRAFHDKLVLSVQRVHPEPPTEDCVQEKDNEESQSDNYDSNKEEEEGDNYDEEDSTTNKPPSDASTDKTSPMDTLQAPPIPTKSNKTKTQRRHDVLVPQAKAVHHQDRAALSRLLRLAWN</sequence>
<organism evidence="14 15">
    <name type="scientific">Ditylenchus dipsaci</name>
    <dbReference type="NCBI Taxonomy" id="166011"/>
    <lineage>
        <taxon>Eukaryota</taxon>
        <taxon>Metazoa</taxon>
        <taxon>Ecdysozoa</taxon>
        <taxon>Nematoda</taxon>
        <taxon>Chromadorea</taxon>
        <taxon>Rhabditida</taxon>
        <taxon>Tylenchina</taxon>
        <taxon>Tylenchomorpha</taxon>
        <taxon>Sphaerularioidea</taxon>
        <taxon>Anguinidae</taxon>
        <taxon>Anguininae</taxon>
        <taxon>Ditylenchus</taxon>
    </lineage>
</organism>
<protein>
    <submittedName>
        <fullName evidence="15">Innexin</fullName>
    </submittedName>
</protein>
<keyword evidence="8 13" id="KW-1133">Transmembrane helix</keyword>
<feature type="region of interest" description="Disordered" evidence="12">
    <location>
        <begin position="91"/>
        <end position="168"/>
    </location>
</feature>
<evidence type="ECO:0000256" key="12">
    <source>
        <dbReference type="SAM" id="MobiDB-lite"/>
    </source>
</evidence>
<dbReference type="InterPro" id="IPR000990">
    <property type="entry name" value="Innexin"/>
</dbReference>
<dbReference type="Proteomes" id="UP000887574">
    <property type="component" value="Unplaced"/>
</dbReference>
<feature type="transmembrane region" description="Helical" evidence="13">
    <location>
        <begin position="47"/>
        <end position="67"/>
    </location>
</feature>
<comment type="subcellular location">
    <subcellularLocation>
        <location evidence="1">Cell junction</location>
        <location evidence="1">Gap junction</location>
    </subcellularLocation>
    <subcellularLocation>
        <location evidence="2">Cell membrane</location>
        <topology evidence="2">Multi-pass membrane protein</topology>
    </subcellularLocation>
</comment>
<feature type="compositionally biased region" description="Polar residues" evidence="12">
    <location>
        <begin position="132"/>
        <end position="148"/>
    </location>
</feature>
<dbReference type="GO" id="GO:0034220">
    <property type="term" value="P:monoatomic ion transmembrane transport"/>
    <property type="evidence" value="ECO:0007669"/>
    <property type="project" value="UniProtKB-KW"/>
</dbReference>
<keyword evidence="6" id="KW-0303">Gap junction</keyword>
<keyword evidence="9" id="KW-0406">Ion transport</keyword>